<dbReference type="Gene3D" id="2.60.200.40">
    <property type="match status" value="1"/>
</dbReference>
<evidence type="ECO:0000313" key="3">
    <source>
        <dbReference type="EMBL" id="EDK45982.1"/>
    </source>
</evidence>
<feature type="compositionally biased region" description="Acidic residues" evidence="1">
    <location>
        <begin position="270"/>
        <end position="279"/>
    </location>
</feature>
<keyword evidence="4" id="KW-1185">Reference proteome</keyword>
<evidence type="ECO:0000313" key="4">
    <source>
        <dbReference type="Proteomes" id="UP000001996"/>
    </source>
</evidence>
<dbReference type="InterPro" id="IPR050187">
    <property type="entry name" value="Lipid_Phosphate_FormReg"/>
</dbReference>
<dbReference type="GO" id="GO:0016020">
    <property type="term" value="C:membrane"/>
    <property type="evidence" value="ECO:0007669"/>
    <property type="project" value="TreeGrafter"/>
</dbReference>
<dbReference type="AlphaFoldDB" id="A5E3H4"/>
<protein>
    <recommendedName>
        <fullName evidence="2">DAGKc domain-containing protein</fullName>
    </recommendedName>
</protein>
<dbReference type="Proteomes" id="UP000001996">
    <property type="component" value="Unassembled WGS sequence"/>
</dbReference>
<dbReference type="HOGENOM" id="CLU_021934_1_0_1"/>
<dbReference type="GO" id="GO:0005737">
    <property type="term" value="C:cytoplasm"/>
    <property type="evidence" value="ECO:0007669"/>
    <property type="project" value="TreeGrafter"/>
</dbReference>
<dbReference type="VEuPathDB" id="FungiDB:LELG_04161"/>
<dbReference type="SUPFAM" id="SSF111331">
    <property type="entry name" value="NAD kinase/diacylglycerol kinase-like"/>
    <property type="match status" value="1"/>
</dbReference>
<sequence length="427" mass="48270">MSLSSYTSSFQIFIKSKSIRIELAESESIYYFNHDEHISPNKSENESDLIIDTPPNFLTTNKVYILDSVSSGTGRSKQKDFHELVLAPLLHALGVEFTYIKTTSPDSIENFAHSLPHKDSFVFFLSGDTSVNEFINKLNQNPEKNNSVVLFPIPMGTGNSFALSLGITNPLKSLVQLLAATAKPAPLNLYNVLLPHGSYKLVQNEKSPLPSNSLQFLVVFSWAFHASLVADSDTPELRKHGLERFKMAAENNLKRPQIYNGETTLYKENESEENEENEENVGKESDEKERRQTGKYKEISIPGPYAYWLVTPAQKFEPTFEISPNGNILDDSLYLVAFKSKPKDDNYIMDIMMQVYDNGKHTLNPDVQYTKIERKDYLKLSIGGASDTLQRRFCIDGAILVVPEKLEIVIKSTGNHFHGWELQTIQI</sequence>
<dbReference type="PANTHER" id="PTHR12358:SF108">
    <property type="entry name" value="DAGKC DOMAIN-CONTAINING PROTEIN"/>
    <property type="match status" value="1"/>
</dbReference>
<dbReference type="InParanoid" id="A5E3H4"/>
<dbReference type="KEGG" id="lel:PVL30_003888"/>
<dbReference type="Gene3D" id="3.40.50.10330">
    <property type="entry name" value="Probable inorganic polyphosphate/atp-NAD kinase, domain 1"/>
    <property type="match status" value="1"/>
</dbReference>
<name>A5E3H4_LODEL</name>
<dbReference type="GO" id="GO:0046512">
    <property type="term" value="P:sphingosine biosynthetic process"/>
    <property type="evidence" value="ECO:0007669"/>
    <property type="project" value="TreeGrafter"/>
</dbReference>
<dbReference type="STRING" id="379508.A5E3H4"/>
<evidence type="ECO:0000259" key="2">
    <source>
        <dbReference type="PROSITE" id="PS50146"/>
    </source>
</evidence>
<dbReference type="OMA" id="YGFHASI"/>
<reference evidence="3 4" key="1">
    <citation type="journal article" date="2009" name="Nature">
        <title>Evolution of pathogenicity and sexual reproduction in eight Candida genomes.</title>
        <authorList>
            <person name="Butler G."/>
            <person name="Rasmussen M.D."/>
            <person name="Lin M.F."/>
            <person name="Santos M.A."/>
            <person name="Sakthikumar S."/>
            <person name="Munro C.A."/>
            <person name="Rheinbay E."/>
            <person name="Grabherr M."/>
            <person name="Forche A."/>
            <person name="Reedy J.L."/>
            <person name="Agrafioti I."/>
            <person name="Arnaud M.B."/>
            <person name="Bates S."/>
            <person name="Brown A.J."/>
            <person name="Brunke S."/>
            <person name="Costanzo M.C."/>
            <person name="Fitzpatrick D.A."/>
            <person name="de Groot P.W."/>
            <person name="Harris D."/>
            <person name="Hoyer L.L."/>
            <person name="Hube B."/>
            <person name="Klis F.M."/>
            <person name="Kodira C."/>
            <person name="Lennard N."/>
            <person name="Logue M.E."/>
            <person name="Martin R."/>
            <person name="Neiman A.M."/>
            <person name="Nikolaou E."/>
            <person name="Quail M.A."/>
            <person name="Quinn J."/>
            <person name="Santos M.C."/>
            <person name="Schmitzberger F.F."/>
            <person name="Sherlock G."/>
            <person name="Shah P."/>
            <person name="Silverstein K.A."/>
            <person name="Skrzypek M.S."/>
            <person name="Soll D."/>
            <person name="Staggs R."/>
            <person name="Stansfield I."/>
            <person name="Stumpf M.P."/>
            <person name="Sudbery P.E."/>
            <person name="Srikantha T."/>
            <person name="Zeng Q."/>
            <person name="Berman J."/>
            <person name="Berriman M."/>
            <person name="Heitman J."/>
            <person name="Gow N.A."/>
            <person name="Lorenz M.C."/>
            <person name="Birren B.W."/>
            <person name="Kellis M."/>
            <person name="Cuomo C.A."/>
        </authorList>
    </citation>
    <scope>NUCLEOTIDE SEQUENCE [LARGE SCALE GENOMIC DNA]</scope>
    <source>
        <strain evidence="4">ATCC 11503 / BCRC 21390 / CBS 2605 / JCM 1781 / NBRC 1676 / NRRL YB-4239</strain>
    </source>
</reference>
<evidence type="ECO:0000256" key="1">
    <source>
        <dbReference type="SAM" id="MobiDB-lite"/>
    </source>
</evidence>
<proteinExistence type="predicted"/>
<feature type="domain" description="DAGKc" evidence="2">
    <location>
        <begin position="58"/>
        <end position="196"/>
    </location>
</feature>
<dbReference type="InterPro" id="IPR016064">
    <property type="entry name" value="NAD/diacylglycerol_kinase_sf"/>
</dbReference>
<dbReference type="PANTHER" id="PTHR12358">
    <property type="entry name" value="SPHINGOSINE KINASE"/>
    <property type="match status" value="1"/>
</dbReference>
<dbReference type="InterPro" id="IPR017438">
    <property type="entry name" value="ATP-NAD_kinase_N"/>
</dbReference>
<dbReference type="eggNOG" id="ENOG502S2DU">
    <property type="taxonomic scope" value="Eukaryota"/>
</dbReference>
<feature type="region of interest" description="Disordered" evidence="1">
    <location>
        <begin position="265"/>
        <end position="295"/>
    </location>
</feature>
<dbReference type="EMBL" id="CH981529">
    <property type="protein sequence ID" value="EDK45982.1"/>
    <property type="molecule type" value="Genomic_DNA"/>
</dbReference>
<dbReference type="InterPro" id="IPR001206">
    <property type="entry name" value="Diacylglycerol_kinase_cat_dom"/>
</dbReference>
<organism evidence="3 4">
    <name type="scientific">Lodderomyces elongisporus (strain ATCC 11503 / CBS 2605 / JCM 1781 / NBRC 1676 / NRRL YB-4239)</name>
    <name type="common">Yeast</name>
    <name type="synonym">Saccharomyces elongisporus</name>
    <dbReference type="NCBI Taxonomy" id="379508"/>
    <lineage>
        <taxon>Eukaryota</taxon>
        <taxon>Fungi</taxon>
        <taxon>Dikarya</taxon>
        <taxon>Ascomycota</taxon>
        <taxon>Saccharomycotina</taxon>
        <taxon>Pichiomycetes</taxon>
        <taxon>Debaryomycetaceae</taxon>
        <taxon>Candida/Lodderomyces clade</taxon>
        <taxon>Lodderomyces</taxon>
    </lineage>
</organism>
<dbReference type="PROSITE" id="PS50146">
    <property type="entry name" value="DAGK"/>
    <property type="match status" value="1"/>
</dbReference>
<feature type="compositionally biased region" description="Basic and acidic residues" evidence="1">
    <location>
        <begin position="280"/>
        <end position="295"/>
    </location>
</feature>
<dbReference type="OrthoDB" id="3853857at2759"/>
<dbReference type="GO" id="GO:0001727">
    <property type="term" value="F:lipid kinase activity"/>
    <property type="evidence" value="ECO:0007669"/>
    <property type="project" value="TreeGrafter"/>
</dbReference>
<dbReference type="Pfam" id="PF00781">
    <property type="entry name" value="DAGK_cat"/>
    <property type="match status" value="1"/>
</dbReference>
<dbReference type="GeneID" id="5231705"/>
<gene>
    <name evidence="3" type="ORF">LELG_04161</name>
</gene>
<accession>A5E3H4</accession>